<keyword evidence="1" id="KW-1133">Transmembrane helix</keyword>
<evidence type="ECO:0000313" key="3">
    <source>
        <dbReference type="Proteomes" id="UP000234275"/>
    </source>
</evidence>
<keyword evidence="1" id="KW-0472">Membrane</keyword>
<sequence>MADITPAVWIPSLTLSLLCFALVVLAAHLFLPRFPRNASYPSKGDDVGKRAYGPNEGKRWTRFTDYGEV</sequence>
<proteinExistence type="predicted"/>
<accession>A0A2I2GPZ5</accession>
<dbReference type="EMBL" id="MSFO01000001">
    <property type="protein sequence ID" value="PLB54947.1"/>
    <property type="molecule type" value="Genomic_DNA"/>
</dbReference>
<dbReference type="AlphaFoldDB" id="A0A2I2GPZ5"/>
<comment type="caution">
    <text evidence="2">The sequence shown here is derived from an EMBL/GenBank/DDBJ whole genome shotgun (WGS) entry which is preliminary data.</text>
</comment>
<gene>
    <name evidence="2" type="ORF">P170DRAFT_432471</name>
</gene>
<feature type="transmembrane region" description="Helical" evidence="1">
    <location>
        <begin position="6"/>
        <end position="31"/>
    </location>
</feature>
<reference evidence="2 3" key="1">
    <citation type="submission" date="2016-12" db="EMBL/GenBank/DDBJ databases">
        <title>The genomes of Aspergillus section Nigri reveals drivers in fungal speciation.</title>
        <authorList>
            <consortium name="DOE Joint Genome Institute"/>
            <person name="Vesth T.C."/>
            <person name="Nybo J."/>
            <person name="Theobald S."/>
            <person name="Brandl J."/>
            <person name="Frisvad J.C."/>
            <person name="Nielsen K.F."/>
            <person name="Lyhne E.K."/>
            <person name="Kogle M.E."/>
            <person name="Kuo A."/>
            <person name="Riley R."/>
            <person name="Clum A."/>
            <person name="Nolan M."/>
            <person name="Lipzen A."/>
            <person name="Salamov A."/>
            <person name="Henrissat B."/>
            <person name="Wiebenga A."/>
            <person name="De Vries R.P."/>
            <person name="Grigoriev I.V."/>
            <person name="Mortensen U.H."/>
            <person name="Andersen M.R."/>
            <person name="Baker S.E."/>
        </authorList>
    </citation>
    <scope>NUCLEOTIDE SEQUENCE [LARGE SCALE GENOMIC DNA]</scope>
    <source>
        <strain evidence="2 3">IBT 23096</strain>
    </source>
</reference>
<keyword evidence="3" id="KW-1185">Reference proteome</keyword>
<dbReference type="RefSeq" id="XP_024710249.1">
    <property type="nucleotide sequence ID" value="XM_024848269.1"/>
</dbReference>
<dbReference type="Proteomes" id="UP000234275">
    <property type="component" value="Unassembled WGS sequence"/>
</dbReference>
<protein>
    <submittedName>
        <fullName evidence="2">Uncharacterized protein</fullName>
    </submittedName>
</protein>
<name>A0A2I2GPZ5_9EURO</name>
<keyword evidence="1" id="KW-0812">Transmembrane</keyword>
<evidence type="ECO:0000313" key="2">
    <source>
        <dbReference type="EMBL" id="PLB54947.1"/>
    </source>
</evidence>
<dbReference type="GeneID" id="36555968"/>
<dbReference type="VEuPathDB" id="FungiDB:P170DRAFT_432471"/>
<evidence type="ECO:0000256" key="1">
    <source>
        <dbReference type="SAM" id="Phobius"/>
    </source>
</evidence>
<organism evidence="2 3">
    <name type="scientific">Aspergillus steynii IBT 23096</name>
    <dbReference type="NCBI Taxonomy" id="1392250"/>
    <lineage>
        <taxon>Eukaryota</taxon>
        <taxon>Fungi</taxon>
        <taxon>Dikarya</taxon>
        <taxon>Ascomycota</taxon>
        <taxon>Pezizomycotina</taxon>
        <taxon>Eurotiomycetes</taxon>
        <taxon>Eurotiomycetidae</taxon>
        <taxon>Eurotiales</taxon>
        <taxon>Aspergillaceae</taxon>
        <taxon>Aspergillus</taxon>
        <taxon>Aspergillus subgen. Circumdati</taxon>
    </lineage>
</organism>